<proteinExistence type="predicted"/>
<comment type="caution">
    <text evidence="2">The sequence shown here is derived from an EMBL/GenBank/DDBJ whole genome shotgun (WGS) entry which is preliminary data.</text>
</comment>
<dbReference type="InParanoid" id="A0A1Z5JTR3"/>
<evidence type="ECO:0000256" key="1">
    <source>
        <dbReference type="SAM" id="MobiDB-lite"/>
    </source>
</evidence>
<reference evidence="2 3" key="1">
    <citation type="journal article" date="2015" name="Plant Cell">
        <title>Oil accumulation by the oleaginous diatom Fistulifera solaris as revealed by the genome and transcriptome.</title>
        <authorList>
            <person name="Tanaka T."/>
            <person name="Maeda Y."/>
            <person name="Veluchamy A."/>
            <person name="Tanaka M."/>
            <person name="Abida H."/>
            <person name="Marechal E."/>
            <person name="Bowler C."/>
            <person name="Muto M."/>
            <person name="Sunaga Y."/>
            <person name="Tanaka M."/>
            <person name="Yoshino T."/>
            <person name="Taniguchi T."/>
            <person name="Fukuda Y."/>
            <person name="Nemoto M."/>
            <person name="Matsumoto M."/>
            <person name="Wong P.S."/>
            <person name="Aburatani S."/>
            <person name="Fujibuchi W."/>
        </authorList>
    </citation>
    <scope>NUCLEOTIDE SEQUENCE [LARGE SCALE GENOMIC DNA]</scope>
    <source>
        <strain evidence="2 3">JPCC DA0580</strain>
    </source>
</reference>
<keyword evidence="3" id="KW-1185">Reference proteome</keyword>
<dbReference type="SUPFAM" id="SSF48371">
    <property type="entry name" value="ARM repeat"/>
    <property type="match status" value="1"/>
</dbReference>
<protein>
    <submittedName>
        <fullName evidence="2">Uncharacterized protein</fullName>
    </submittedName>
</protein>
<name>A0A1Z5JTR3_FISSO</name>
<accession>A0A1Z5JTR3</accession>
<evidence type="ECO:0000313" key="3">
    <source>
        <dbReference type="Proteomes" id="UP000198406"/>
    </source>
</evidence>
<gene>
    <name evidence="2" type="ORF">FisN_5Hh072</name>
</gene>
<dbReference type="Proteomes" id="UP000198406">
    <property type="component" value="Unassembled WGS sequence"/>
</dbReference>
<sequence length="381" mass="42066">MMVMTPEAIDRTSSATESNEDENSMLEDALESIKSMTDFSSDDSFVGTLLSRMNPASCFTPNSDTTSSCVIVDHSWFEPAPISATIKSLLGPLRSEGRGRTVALQRIYRLTDREHEANRVAAVCTTKYDLIGAILPSLAPTGPSIDRRQALLLINNLCIPMENKAAILLGDQGLSLISALLETISARVSECYLAVVCLFNLSLLPEAKPILFRYVPSERRSETYSATYLKKTTSLVRIIESLTKDCLPFVINPDHASDVLSVEREAVRWCLCLMRHLSSWKENAVVVAKETIFPSAAIQCLEVSLRTNSDLGFWRQDSLETSSLMILVHLAQHGAECVERLRSYSNVQPVLRQLQGKGGIHELRAVTVLQILEEASSDATD</sequence>
<dbReference type="InterPro" id="IPR016024">
    <property type="entry name" value="ARM-type_fold"/>
</dbReference>
<feature type="region of interest" description="Disordered" evidence="1">
    <location>
        <begin position="1"/>
        <end position="24"/>
    </location>
</feature>
<evidence type="ECO:0000313" key="2">
    <source>
        <dbReference type="EMBL" id="GAX17424.1"/>
    </source>
</evidence>
<dbReference type="OrthoDB" id="53491at2759"/>
<dbReference type="AlphaFoldDB" id="A0A1Z5JTR3"/>
<dbReference type="EMBL" id="BDSP01000117">
    <property type="protein sequence ID" value="GAX17424.1"/>
    <property type="molecule type" value="Genomic_DNA"/>
</dbReference>
<organism evidence="2 3">
    <name type="scientific">Fistulifera solaris</name>
    <name type="common">Oleaginous diatom</name>
    <dbReference type="NCBI Taxonomy" id="1519565"/>
    <lineage>
        <taxon>Eukaryota</taxon>
        <taxon>Sar</taxon>
        <taxon>Stramenopiles</taxon>
        <taxon>Ochrophyta</taxon>
        <taxon>Bacillariophyta</taxon>
        <taxon>Bacillariophyceae</taxon>
        <taxon>Bacillariophycidae</taxon>
        <taxon>Naviculales</taxon>
        <taxon>Naviculaceae</taxon>
        <taxon>Fistulifera</taxon>
    </lineage>
</organism>